<keyword evidence="3" id="KW-1185">Reference proteome</keyword>
<evidence type="ECO:0000313" key="3">
    <source>
        <dbReference type="Proteomes" id="UP000031668"/>
    </source>
</evidence>
<dbReference type="InterPro" id="IPR036397">
    <property type="entry name" value="RNaseH_sf"/>
</dbReference>
<evidence type="ECO:0000259" key="1">
    <source>
        <dbReference type="Pfam" id="PF13358"/>
    </source>
</evidence>
<dbReference type="AlphaFoldDB" id="A0A0C2N1N2"/>
<feature type="domain" description="Tc1-like transposase DDE" evidence="1">
    <location>
        <begin position="209"/>
        <end position="319"/>
    </location>
</feature>
<dbReference type="EMBL" id="JWZT01002103">
    <property type="protein sequence ID" value="KII70275.1"/>
    <property type="molecule type" value="Genomic_DNA"/>
</dbReference>
<dbReference type="InterPro" id="IPR009057">
    <property type="entry name" value="Homeodomain-like_sf"/>
</dbReference>
<reference evidence="2 3" key="1">
    <citation type="journal article" date="2014" name="Genome Biol. Evol.">
        <title>The genome of the myxosporean Thelohanellus kitauei shows adaptations to nutrient acquisition within its fish host.</title>
        <authorList>
            <person name="Yang Y."/>
            <person name="Xiong J."/>
            <person name="Zhou Z."/>
            <person name="Huo F."/>
            <person name="Miao W."/>
            <person name="Ran C."/>
            <person name="Liu Y."/>
            <person name="Zhang J."/>
            <person name="Feng J."/>
            <person name="Wang M."/>
            <person name="Wang M."/>
            <person name="Wang L."/>
            <person name="Yao B."/>
        </authorList>
    </citation>
    <scope>NUCLEOTIDE SEQUENCE [LARGE SCALE GENOMIC DNA]</scope>
    <source>
        <strain evidence="2">Wuqing</strain>
    </source>
</reference>
<sequence>MSGTRPNKLKKIDRLVESEYGQKITPVTKRRRSGRKNAKIPNENREKIVAKLLEGCTVPEIAKSFKLNYQTVNSILKQYSKTGKIFKSERGGDRHSKLTVQAKEKLFTYVDRESNLTLKQISCWVEKELGIRISASTIGRLMCRFQWDLKQITSTLKIKNCEKTIKAREDYVYRYQELEEYYDDKNLIFLDIVEFMEVIRPSRKNTRNKYVKVPAPVCKNVFLVVAMNKYGILYHKIHEQAVNGDDFKELLRNLNSICNEKDIFTAILIMDDKIIPRNLDLVEYPEMSIKIEYLPPYSPFFNPVANVFSLWKNKIARDNPSSEVQLRELMVAKFEEITSVDCEIFYQKMWNHIGKYLNREEIND</sequence>
<comment type="caution">
    <text evidence="2">The sequence shown here is derived from an EMBL/GenBank/DDBJ whole genome shotgun (WGS) entry which is preliminary data.</text>
</comment>
<dbReference type="OMA" id="MSIKIEY"/>
<organism evidence="2 3">
    <name type="scientific">Thelohanellus kitauei</name>
    <name type="common">Myxosporean</name>
    <dbReference type="NCBI Taxonomy" id="669202"/>
    <lineage>
        <taxon>Eukaryota</taxon>
        <taxon>Metazoa</taxon>
        <taxon>Cnidaria</taxon>
        <taxon>Myxozoa</taxon>
        <taxon>Myxosporea</taxon>
        <taxon>Bivalvulida</taxon>
        <taxon>Platysporina</taxon>
        <taxon>Myxobolidae</taxon>
        <taxon>Thelohanellus</taxon>
    </lineage>
</organism>
<dbReference type="InterPro" id="IPR036388">
    <property type="entry name" value="WH-like_DNA-bd_sf"/>
</dbReference>
<evidence type="ECO:0000313" key="2">
    <source>
        <dbReference type="EMBL" id="KII70275.1"/>
    </source>
</evidence>
<proteinExistence type="predicted"/>
<dbReference type="InterPro" id="IPR038717">
    <property type="entry name" value="Tc1-like_DDE_dom"/>
</dbReference>
<accession>A0A0C2N1N2</accession>
<dbReference type="Pfam" id="PF13358">
    <property type="entry name" value="DDE_3"/>
    <property type="match status" value="1"/>
</dbReference>
<protein>
    <recommendedName>
        <fullName evidence="1">Tc1-like transposase DDE domain-containing protein</fullName>
    </recommendedName>
</protein>
<gene>
    <name evidence="2" type="ORF">RF11_10704</name>
</gene>
<dbReference type="Proteomes" id="UP000031668">
    <property type="component" value="Unassembled WGS sequence"/>
</dbReference>
<dbReference type="Gene3D" id="3.30.420.10">
    <property type="entry name" value="Ribonuclease H-like superfamily/Ribonuclease H"/>
    <property type="match status" value="1"/>
</dbReference>
<dbReference type="Gene3D" id="1.10.10.10">
    <property type="entry name" value="Winged helix-like DNA-binding domain superfamily/Winged helix DNA-binding domain"/>
    <property type="match status" value="1"/>
</dbReference>
<dbReference type="GO" id="GO:0003676">
    <property type="term" value="F:nucleic acid binding"/>
    <property type="evidence" value="ECO:0007669"/>
    <property type="project" value="InterPro"/>
</dbReference>
<dbReference type="OrthoDB" id="5977738at2759"/>
<dbReference type="SUPFAM" id="SSF46689">
    <property type="entry name" value="Homeodomain-like"/>
    <property type="match status" value="1"/>
</dbReference>
<name>A0A0C2N1N2_THEKT</name>